<reference evidence="3 4" key="1">
    <citation type="submission" date="2018-07" db="EMBL/GenBank/DDBJ databases">
        <title>Leeuwenhoekiella genomics.</title>
        <authorList>
            <person name="Tahon G."/>
            <person name="Willems A."/>
        </authorList>
    </citation>
    <scope>NUCLEOTIDE SEQUENCE [LARGE SCALE GENOMIC DNA]</scope>
    <source>
        <strain evidence="3 4">LMG 22550</strain>
    </source>
</reference>
<dbReference type="InterPro" id="IPR001920">
    <property type="entry name" value="Asp/Glu_race"/>
</dbReference>
<dbReference type="Pfam" id="PF01177">
    <property type="entry name" value="Asp_Glu_race"/>
    <property type="match status" value="2"/>
</dbReference>
<comment type="caution">
    <text evidence="3">The sequence shown here is derived from an EMBL/GenBank/DDBJ whole genome shotgun (WGS) entry which is preliminary data.</text>
</comment>
<name>A0A4Q0P5B8_9FLAO</name>
<dbReference type="PROSITE" id="PS00924">
    <property type="entry name" value="ASP_GLU_RACEMASE_2"/>
    <property type="match status" value="1"/>
</dbReference>
<sequence>MEKIAVIGGLGTLSGGDLLLKLLKNKEVLKNQSKYYFSFEQQPYKKMDVPLYHENDIKSRKFYAFSICKSFEQKEFSKILLPCFASHSFLNELQEEVSLPIVNMFEALSYYLKLNYKKGSKIGILTSDFVKNLPLITTYFEDYELVFPQNQTALMDAIYGTYGIKNGYLDGLPLEYIYEECNQLLQADCDVILPCITELSLITNQLWKRGISIIDVNQVYADYALSTSASISTPPFKLGIVGGVGPTATVDFMNKVILNTPAHKDQDHIKMIVDQNPQIPDRTANLIHNETDPTIALFSTCKRLEAAGVNAIAIPCNTAHAYVKAIQSHLKTPIINMLSVTASHILENFGNNVVVGLLATSGTVASRVYHHVLNEFGFDVLIPDETHQDLVMESIYGKEGVKAGFVTGNAKNNILEAANYLITQGADILILGCTELPLLFPLEKELGHHAKTAKLIDPTLILAKEIITLSKGSTQLSN</sequence>
<dbReference type="PROSITE" id="PS00923">
    <property type="entry name" value="ASP_GLU_RACEMASE_1"/>
    <property type="match status" value="1"/>
</dbReference>
<dbReference type="RefSeq" id="WP_128758483.1">
    <property type="nucleotide sequence ID" value="NZ_QOVM01000006.1"/>
</dbReference>
<accession>A0A4Q0P5B8</accession>
<dbReference type="Proteomes" id="UP000289238">
    <property type="component" value="Unassembled WGS sequence"/>
</dbReference>
<dbReference type="PANTHER" id="PTHR21198">
    <property type="entry name" value="GLUTAMATE RACEMASE"/>
    <property type="match status" value="1"/>
</dbReference>
<dbReference type="InterPro" id="IPR004380">
    <property type="entry name" value="Asp_race"/>
</dbReference>
<dbReference type="SUPFAM" id="SSF53681">
    <property type="entry name" value="Aspartate/glutamate racemase"/>
    <property type="match status" value="4"/>
</dbReference>
<dbReference type="NCBIfam" id="TIGR00035">
    <property type="entry name" value="asp_race"/>
    <property type="match status" value="1"/>
</dbReference>
<gene>
    <name evidence="3" type="ORF">DSM00_2733</name>
</gene>
<keyword evidence="2" id="KW-0413">Isomerase</keyword>
<keyword evidence="4" id="KW-1185">Reference proteome</keyword>
<dbReference type="AlphaFoldDB" id="A0A4Q0P5B8"/>
<dbReference type="InterPro" id="IPR015942">
    <property type="entry name" value="Asp/Glu/hydantoin_racemase"/>
</dbReference>
<proteinExistence type="inferred from homology"/>
<evidence type="ECO:0000313" key="4">
    <source>
        <dbReference type="Proteomes" id="UP000289238"/>
    </source>
</evidence>
<dbReference type="InterPro" id="IPR018187">
    <property type="entry name" value="Asp/Glu_racemase_AS_1"/>
</dbReference>
<dbReference type="InterPro" id="IPR033134">
    <property type="entry name" value="Asp/Glu_racemase_AS_2"/>
</dbReference>
<organism evidence="3 4">
    <name type="scientific">Leeuwenhoekiella aequorea</name>
    <dbReference type="NCBI Taxonomy" id="283736"/>
    <lineage>
        <taxon>Bacteria</taxon>
        <taxon>Pseudomonadati</taxon>
        <taxon>Bacteroidota</taxon>
        <taxon>Flavobacteriia</taxon>
        <taxon>Flavobacteriales</taxon>
        <taxon>Flavobacteriaceae</taxon>
        <taxon>Leeuwenhoekiella</taxon>
    </lineage>
</organism>
<dbReference type="EMBL" id="QOVM01000006">
    <property type="protein sequence ID" value="RXG21216.1"/>
    <property type="molecule type" value="Genomic_DNA"/>
</dbReference>
<comment type="similarity">
    <text evidence="1">Belongs to the aspartate/glutamate racemases family.</text>
</comment>
<evidence type="ECO:0000256" key="2">
    <source>
        <dbReference type="ARBA" id="ARBA00023235"/>
    </source>
</evidence>
<dbReference type="PANTHER" id="PTHR21198:SF7">
    <property type="entry name" value="ASPARTATE-GLUTAMATE RACEMASE FAMILY"/>
    <property type="match status" value="1"/>
</dbReference>
<evidence type="ECO:0000313" key="3">
    <source>
        <dbReference type="EMBL" id="RXG21216.1"/>
    </source>
</evidence>
<protein>
    <submittedName>
        <fullName evidence="3">Aspartate racemase</fullName>
    </submittedName>
</protein>
<dbReference type="OrthoDB" id="9803739at2"/>
<evidence type="ECO:0000256" key="1">
    <source>
        <dbReference type="ARBA" id="ARBA00007847"/>
    </source>
</evidence>
<dbReference type="Gene3D" id="3.40.50.1860">
    <property type="match status" value="4"/>
</dbReference>
<dbReference type="GO" id="GO:0047661">
    <property type="term" value="F:amino-acid racemase activity"/>
    <property type="evidence" value="ECO:0007669"/>
    <property type="project" value="InterPro"/>
</dbReference>